<evidence type="ECO:0000313" key="4">
    <source>
        <dbReference type="Proteomes" id="UP001152523"/>
    </source>
</evidence>
<evidence type="ECO:0008006" key="5">
    <source>
        <dbReference type="Google" id="ProtNLM"/>
    </source>
</evidence>
<dbReference type="InterPro" id="IPR008906">
    <property type="entry name" value="HATC_C_dom"/>
</dbReference>
<dbReference type="PANTHER" id="PTHR23272">
    <property type="entry name" value="BED FINGER-RELATED"/>
    <property type="match status" value="1"/>
</dbReference>
<evidence type="ECO:0000259" key="1">
    <source>
        <dbReference type="Pfam" id="PF05699"/>
    </source>
</evidence>
<evidence type="ECO:0000259" key="2">
    <source>
        <dbReference type="Pfam" id="PF14372"/>
    </source>
</evidence>
<dbReference type="SUPFAM" id="SSF53098">
    <property type="entry name" value="Ribonuclease H-like"/>
    <property type="match status" value="1"/>
</dbReference>
<dbReference type="PANTHER" id="PTHR23272:SF161">
    <property type="entry name" value="ZINC FINGER BED DOMAIN-CONTAINING PROTEIN RICESLEEPER 1-LIKE"/>
    <property type="match status" value="1"/>
</dbReference>
<dbReference type="InterPro" id="IPR012337">
    <property type="entry name" value="RNaseH-like_sf"/>
</dbReference>
<evidence type="ECO:0000313" key="3">
    <source>
        <dbReference type="EMBL" id="CAH9145976.1"/>
    </source>
</evidence>
<feature type="domain" description="HAT C-terminal dimerisation" evidence="1">
    <location>
        <begin position="196"/>
        <end position="254"/>
    </location>
</feature>
<accession>A0AAV0GEI8</accession>
<dbReference type="Pfam" id="PF05699">
    <property type="entry name" value="Dimer_Tnp_hAT"/>
    <property type="match status" value="1"/>
</dbReference>
<dbReference type="GO" id="GO:0046983">
    <property type="term" value="F:protein dimerization activity"/>
    <property type="evidence" value="ECO:0007669"/>
    <property type="project" value="InterPro"/>
</dbReference>
<keyword evidence="4" id="KW-1185">Reference proteome</keyword>
<dbReference type="AlphaFoldDB" id="A0AAV0GEI8"/>
<dbReference type="GO" id="GO:0003677">
    <property type="term" value="F:DNA binding"/>
    <property type="evidence" value="ECO:0007669"/>
    <property type="project" value="InterPro"/>
</dbReference>
<dbReference type="Proteomes" id="UP001152523">
    <property type="component" value="Unassembled WGS sequence"/>
</dbReference>
<reference evidence="3" key="1">
    <citation type="submission" date="2022-07" db="EMBL/GenBank/DDBJ databases">
        <authorList>
            <person name="Macas J."/>
            <person name="Novak P."/>
            <person name="Neumann P."/>
        </authorList>
    </citation>
    <scope>NUCLEOTIDE SEQUENCE</scope>
</reference>
<sequence>MREVDGQKVKVKRVGPPEEEDWEKAMAFAHFLKKFYDVTIKLSATKSPTSHLVLRCLVNLKLEIDRKIGDPKDPILQSVAELMKLKFDKYWGAFDKMNLAVFVAQALDPIYKLQMIEIHLEDLGFTSKQVEAMTSEVKGHLNKLYDAYKAKNVDQSCVEVQMEEDDDDDLDDMEARAERKLNKQRREAKLKEIANEVDKYFNDAYESTRNDEFHLLDWWRVNSGNYPTLAKVARDVFAIPSSTVASENAFSLGGGLWIHLELH</sequence>
<protein>
    <recommendedName>
        <fullName evidence="5">HAT C-terminal dimerisation domain-containing protein</fullName>
    </recommendedName>
</protein>
<dbReference type="EMBL" id="CAMAPF010001089">
    <property type="protein sequence ID" value="CAH9145976.1"/>
    <property type="molecule type" value="Genomic_DNA"/>
</dbReference>
<organism evidence="3 4">
    <name type="scientific">Cuscuta epithymum</name>
    <dbReference type="NCBI Taxonomy" id="186058"/>
    <lineage>
        <taxon>Eukaryota</taxon>
        <taxon>Viridiplantae</taxon>
        <taxon>Streptophyta</taxon>
        <taxon>Embryophyta</taxon>
        <taxon>Tracheophyta</taxon>
        <taxon>Spermatophyta</taxon>
        <taxon>Magnoliopsida</taxon>
        <taxon>eudicotyledons</taxon>
        <taxon>Gunneridae</taxon>
        <taxon>Pentapetalae</taxon>
        <taxon>asterids</taxon>
        <taxon>lamiids</taxon>
        <taxon>Solanales</taxon>
        <taxon>Convolvulaceae</taxon>
        <taxon>Cuscuteae</taxon>
        <taxon>Cuscuta</taxon>
        <taxon>Cuscuta subgen. Cuscuta</taxon>
    </lineage>
</organism>
<name>A0AAV0GEI8_9ASTE</name>
<proteinExistence type="predicted"/>
<comment type="caution">
    <text evidence="3">The sequence shown here is derived from an EMBL/GenBank/DDBJ whole genome shotgun (WGS) entry which is preliminary data.</text>
</comment>
<gene>
    <name evidence="3" type="ORF">CEPIT_LOCUS42634</name>
</gene>
<dbReference type="InterPro" id="IPR025525">
    <property type="entry name" value="hAT-like_transposase_RNase-H"/>
</dbReference>
<feature type="domain" description="hAT-like transposase RNase-H fold" evidence="2">
    <location>
        <begin position="43"/>
        <end position="148"/>
    </location>
</feature>
<dbReference type="Pfam" id="PF14372">
    <property type="entry name" value="hAT-like_RNase-H"/>
    <property type="match status" value="1"/>
</dbReference>